<keyword evidence="4 5" id="KW-0472">Membrane</keyword>
<feature type="transmembrane region" description="Helical" evidence="5">
    <location>
        <begin position="6"/>
        <end position="24"/>
    </location>
</feature>
<dbReference type="GO" id="GO:0006508">
    <property type="term" value="P:proteolysis"/>
    <property type="evidence" value="ECO:0007669"/>
    <property type="project" value="UniProtKB-KW"/>
</dbReference>
<protein>
    <submittedName>
        <fullName evidence="7">Membrane protein implicated in regulation of membrane protease activity</fullName>
    </submittedName>
</protein>
<dbReference type="Gene3D" id="2.40.50.140">
    <property type="entry name" value="Nucleic acid-binding proteins"/>
    <property type="match status" value="1"/>
</dbReference>
<sequence length="147" mass="16000">MPSPTWIPLIWLAVAGLLLAIELAQPSFDGLMFAALGALVVSILTAITPMPLIVQMIFFLLITVLGTLWLTRWSARRNPSPGGLRQREDIAEVLTPIKAGGDGRVRWHGQSWAASSIDLETPINAGDQVVVMGREGTQLQVLPLPRR</sequence>
<dbReference type="BioCyc" id="PMAR59922:G1G80-636-MONOMER"/>
<dbReference type="PANTHER" id="PTHR33507">
    <property type="entry name" value="INNER MEMBRANE PROTEIN YBBJ"/>
    <property type="match status" value="1"/>
</dbReference>
<dbReference type="Proteomes" id="UP000002274">
    <property type="component" value="Chromosome"/>
</dbReference>
<keyword evidence="7" id="KW-0378">Hydrolase</keyword>
<keyword evidence="7" id="KW-0645">Protease</keyword>
<dbReference type="PANTHER" id="PTHR33507:SF3">
    <property type="entry name" value="INNER MEMBRANE PROTEIN YBBJ"/>
    <property type="match status" value="1"/>
</dbReference>
<dbReference type="InterPro" id="IPR052165">
    <property type="entry name" value="Membrane_assoc_protease"/>
</dbReference>
<dbReference type="GO" id="GO:0005886">
    <property type="term" value="C:plasma membrane"/>
    <property type="evidence" value="ECO:0007669"/>
    <property type="project" value="TreeGrafter"/>
</dbReference>
<organism evidence="7 8">
    <name type="scientific">Prochlorococcus marinus (strain MIT 9303)</name>
    <dbReference type="NCBI Taxonomy" id="59922"/>
    <lineage>
        <taxon>Bacteria</taxon>
        <taxon>Bacillati</taxon>
        <taxon>Cyanobacteriota</taxon>
        <taxon>Cyanophyceae</taxon>
        <taxon>Synechococcales</taxon>
        <taxon>Prochlorococcaceae</taxon>
        <taxon>Prochlorococcus</taxon>
    </lineage>
</organism>
<evidence type="ECO:0000256" key="4">
    <source>
        <dbReference type="ARBA" id="ARBA00023136"/>
    </source>
</evidence>
<proteinExistence type="predicted"/>
<evidence type="ECO:0000259" key="6">
    <source>
        <dbReference type="Pfam" id="PF01957"/>
    </source>
</evidence>
<gene>
    <name evidence="7" type="ordered locus">P9303_06891</name>
</gene>
<feature type="domain" description="NfeD-like C-terminal" evidence="6">
    <location>
        <begin position="91"/>
        <end position="141"/>
    </location>
</feature>
<dbReference type="RefSeq" id="WP_011825355.1">
    <property type="nucleotide sequence ID" value="NC_008820.1"/>
</dbReference>
<name>A2C7I0_PROM3</name>
<feature type="transmembrane region" description="Helical" evidence="5">
    <location>
        <begin position="31"/>
        <end position="47"/>
    </location>
</feature>
<feature type="transmembrane region" description="Helical" evidence="5">
    <location>
        <begin position="53"/>
        <end position="71"/>
    </location>
</feature>
<evidence type="ECO:0000313" key="7">
    <source>
        <dbReference type="EMBL" id="ABM77440.1"/>
    </source>
</evidence>
<dbReference type="AlphaFoldDB" id="A2C7I0"/>
<dbReference type="EMBL" id="CP000554">
    <property type="protein sequence ID" value="ABM77440.1"/>
    <property type="molecule type" value="Genomic_DNA"/>
</dbReference>
<evidence type="ECO:0000313" key="8">
    <source>
        <dbReference type="Proteomes" id="UP000002274"/>
    </source>
</evidence>
<evidence type="ECO:0000256" key="1">
    <source>
        <dbReference type="ARBA" id="ARBA00004141"/>
    </source>
</evidence>
<keyword evidence="2 5" id="KW-0812">Transmembrane</keyword>
<dbReference type="GO" id="GO:0008233">
    <property type="term" value="F:peptidase activity"/>
    <property type="evidence" value="ECO:0007669"/>
    <property type="project" value="UniProtKB-KW"/>
</dbReference>
<dbReference type="InterPro" id="IPR012340">
    <property type="entry name" value="NA-bd_OB-fold"/>
</dbReference>
<keyword evidence="3 5" id="KW-1133">Transmembrane helix</keyword>
<dbReference type="STRING" id="59922.P9303_06891"/>
<dbReference type="KEGG" id="pmf:P9303_06891"/>
<evidence type="ECO:0000256" key="3">
    <source>
        <dbReference type="ARBA" id="ARBA00022989"/>
    </source>
</evidence>
<dbReference type="Pfam" id="PF01957">
    <property type="entry name" value="NfeD"/>
    <property type="match status" value="1"/>
</dbReference>
<reference evidence="7 8" key="1">
    <citation type="journal article" date="2007" name="PLoS Genet.">
        <title>Patterns and implications of gene gain and loss in the evolution of Prochlorococcus.</title>
        <authorList>
            <person name="Kettler G.C."/>
            <person name="Martiny A.C."/>
            <person name="Huang K."/>
            <person name="Zucker J."/>
            <person name="Coleman M.L."/>
            <person name="Rodrigue S."/>
            <person name="Chen F."/>
            <person name="Lapidus A."/>
            <person name="Ferriera S."/>
            <person name="Johnson J."/>
            <person name="Steglich C."/>
            <person name="Church G.M."/>
            <person name="Richardson P."/>
            <person name="Chisholm S.W."/>
        </authorList>
    </citation>
    <scope>NUCLEOTIDE SEQUENCE [LARGE SCALE GENOMIC DNA]</scope>
    <source>
        <strain evidence="7 8">MIT 9303</strain>
    </source>
</reference>
<accession>A2C7I0</accession>
<dbReference type="InterPro" id="IPR002810">
    <property type="entry name" value="NfeD-like_C"/>
</dbReference>
<evidence type="ECO:0000256" key="5">
    <source>
        <dbReference type="SAM" id="Phobius"/>
    </source>
</evidence>
<evidence type="ECO:0000256" key="2">
    <source>
        <dbReference type="ARBA" id="ARBA00022692"/>
    </source>
</evidence>
<comment type="subcellular location">
    <subcellularLocation>
        <location evidence="1">Membrane</location>
        <topology evidence="1">Multi-pass membrane protein</topology>
    </subcellularLocation>
</comment>
<dbReference type="SUPFAM" id="SSF141322">
    <property type="entry name" value="NfeD domain-like"/>
    <property type="match status" value="1"/>
</dbReference>
<dbReference type="HOGENOM" id="CLU_116732_1_0_3"/>